<evidence type="ECO:0000256" key="1">
    <source>
        <dbReference type="ARBA" id="ARBA00023015"/>
    </source>
</evidence>
<dbReference type="EMBL" id="JBIYEW010000003">
    <property type="protein sequence ID" value="MFK4640742.1"/>
    <property type="molecule type" value="Genomic_DNA"/>
</dbReference>
<accession>A0ABW8NAX7</accession>
<dbReference type="Proteomes" id="UP001620520">
    <property type="component" value="Unassembled WGS sequence"/>
</dbReference>
<dbReference type="PROSITE" id="PS50977">
    <property type="entry name" value="HTH_TETR_2"/>
    <property type="match status" value="1"/>
</dbReference>
<evidence type="ECO:0000259" key="5">
    <source>
        <dbReference type="PROSITE" id="PS50977"/>
    </source>
</evidence>
<keyword evidence="1" id="KW-0805">Transcription regulation</keyword>
<evidence type="ECO:0000313" key="7">
    <source>
        <dbReference type="Proteomes" id="UP001620520"/>
    </source>
</evidence>
<evidence type="ECO:0000256" key="4">
    <source>
        <dbReference type="PROSITE-ProRule" id="PRU00335"/>
    </source>
</evidence>
<dbReference type="InterPro" id="IPR009057">
    <property type="entry name" value="Homeodomain-like_sf"/>
</dbReference>
<sequence length="197" mass="20870">MDISEVRHRIVATADKLYNAKGIQSVGMDELRTAAGVSLKKLYQEFPSKSSIVMAVLERRHESWTEGLDAAVRQASGPRAKLLAIFDYLAGWFCQDSFRGCGFVNSFAELGAVSPEVAEYARKHKESFQEYVAGLAGDAGAPPYLAPQLSILAEGAQTTAAIAGSPEAAGQARQAAEVLIEAALGRVASTVPAAVVQ</sequence>
<keyword evidence="2 4" id="KW-0238">DNA-binding</keyword>
<dbReference type="RefSeq" id="WP_404595285.1">
    <property type="nucleotide sequence ID" value="NZ_JBIYEW010000003.1"/>
</dbReference>
<keyword evidence="7" id="KW-1185">Reference proteome</keyword>
<name>A0ABW8NAX7_9MICC</name>
<dbReference type="PANTHER" id="PTHR47506:SF1">
    <property type="entry name" value="HTH-TYPE TRANSCRIPTIONAL REGULATOR YJDC"/>
    <property type="match status" value="1"/>
</dbReference>
<protein>
    <submittedName>
        <fullName evidence="6">AcrR family transcriptional regulator</fullName>
    </submittedName>
</protein>
<organism evidence="6 7">
    <name type="scientific">Paenarthrobacter histidinolovorans</name>
    <dbReference type="NCBI Taxonomy" id="43664"/>
    <lineage>
        <taxon>Bacteria</taxon>
        <taxon>Bacillati</taxon>
        <taxon>Actinomycetota</taxon>
        <taxon>Actinomycetes</taxon>
        <taxon>Micrococcales</taxon>
        <taxon>Micrococcaceae</taxon>
        <taxon>Paenarthrobacter</taxon>
    </lineage>
</organism>
<dbReference type="InterPro" id="IPR001647">
    <property type="entry name" value="HTH_TetR"/>
</dbReference>
<dbReference type="SUPFAM" id="SSF46689">
    <property type="entry name" value="Homeodomain-like"/>
    <property type="match status" value="1"/>
</dbReference>
<dbReference type="PANTHER" id="PTHR47506">
    <property type="entry name" value="TRANSCRIPTIONAL REGULATORY PROTEIN"/>
    <property type="match status" value="1"/>
</dbReference>
<dbReference type="Gene3D" id="1.10.357.10">
    <property type="entry name" value="Tetracycline Repressor, domain 2"/>
    <property type="match status" value="1"/>
</dbReference>
<keyword evidence="3" id="KW-0804">Transcription</keyword>
<gene>
    <name evidence="6" type="ORF">ABIA52_003631</name>
</gene>
<feature type="domain" description="HTH tetR-type" evidence="5">
    <location>
        <begin position="4"/>
        <end position="64"/>
    </location>
</feature>
<feature type="DNA-binding region" description="H-T-H motif" evidence="4">
    <location>
        <begin position="27"/>
        <end position="46"/>
    </location>
</feature>
<proteinExistence type="predicted"/>
<evidence type="ECO:0000256" key="3">
    <source>
        <dbReference type="ARBA" id="ARBA00023163"/>
    </source>
</evidence>
<evidence type="ECO:0000313" key="6">
    <source>
        <dbReference type="EMBL" id="MFK4640742.1"/>
    </source>
</evidence>
<comment type="caution">
    <text evidence="6">The sequence shown here is derived from an EMBL/GenBank/DDBJ whole genome shotgun (WGS) entry which is preliminary data.</text>
</comment>
<evidence type="ECO:0000256" key="2">
    <source>
        <dbReference type="ARBA" id="ARBA00023125"/>
    </source>
</evidence>
<dbReference type="SUPFAM" id="SSF48498">
    <property type="entry name" value="Tetracyclin repressor-like, C-terminal domain"/>
    <property type="match status" value="1"/>
</dbReference>
<dbReference type="Pfam" id="PF00440">
    <property type="entry name" value="TetR_N"/>
    <property type="match status" value="1"/>
</dbReference>
<reference evidence="6 7" key="1">
    <citation type="submission" date="2024-10" db="EMBL/GenBank/DDBJ databases">
        <title>Novel secondary metabolite-producing bacteria for plant disease control.</title>
        <authorList>
            <person name="Chevrette M."/>
        </authorList>
    </citation>
    <scope>NUCLEOTIDE SEQUENCE [LARGE SCALE GENOMIC DNA]</scope>
    <source>
        <strain evidence="6 7">J30 TE3557</strain>
    </source>
</reference>
<dbReference type="InterPro" id="IPR036271">
    <property type="entry name" value="Tet_transcr_reg_TetR-rel_C_sf"/>
</dbReference>